<evidence type="ECO:0000313" key="4">
    <source>
        <dbReference type="Proteomes" id="UP001231189"/>
    </source>
</evidence>
<feature type="region of interest" description="Disordered" evidence="1">
    <location>
        <begin position="429"/>
        <end position="453"/>
    </location>
</feature>
<dbReference type="SUPFAM" id="SSF50156">
    <property type="entry name" value="PDZ domain-like"/>
    <property type="match status" value="1"/>
</dbReference>
<dbReference type="InterPro" id="IPR009003">
    <property type="entry name" value="Peptidase_S1_PA"/>
</dbReference>
<keyword evidence="4" id="KW-1185">Reference proteome</keyword>
<dbReference type="Pfam" id="PF17820">
    <property type="entry name" value="PDZ_6"/>
    <property type="match status" value="1"/>
</dbReference>
<dbReference type="Gene3D" id="2.40.10.120">
    <property type="match status" value="1"/>
</dbReference>
<dbReference type="InterPro" id="IPR041489">
    <property type="entry name" value="PDZ_6"/>
</dbReference>
<proteinExistence type="predicted"/>
<sequence length="510" mass="56705">MSSSSEKSMHKRAMEADPTSGEEQVQPKKKNPGREEAPAPLPVPVPAPSAGPAFFIDRLELLEAKMKAKIGRDRVAPKLATPEIPTLKDFKPPTYFHTRELLHVREAGTKAARTAAKSLLGISSSVGGKPLKRCSGFWIDWNEESKTGIALTTAHLVCTSSPVNIWLGGGEYASHANVTVHLLDGTSAEGQLLYYQPHYDLAFVKVRVDQSVQVPSFHEEVMLAQEVFRLGRDNMLDLRITYGRAEYQNSTMYQRYHNMYFNCTGDTKDDKEYDNGGPVVDLDGKVVGMSNNSKRGTFIPWSILVKCVDLWKKYEYKYIPRPHLGMSFKAIKLLEPAHLDKIWRMYNIDDGLVVRKVSKGSHAEQFGIQRGDIIECINGKCISTTIELENMLASICKGSSDNLNDLNVEIHVSVRVFHTLKKHRTTGQLAASVSDLGESPPAPPPHQPCTSADGRWPERCWFDDAVLKTMPRQVSGLSVPILILPLSVEVGNFEPTLRQVGNFEPHAGTK</sequence>
<feature type="domain" description="PDZ" evidence="2">
    <location>
        <begin position="353"/>
        <end position="393"/>
    </location>
</feature>
<evidence type="ECO:0000313" key="3">
    <source>
        <dbReference type="EMBL" id="KAK1650258.1"/>
    </source>
</evidence>
<dbReference type="SUPFAM" id="SSF50494">
    <property type="entry name" value="Trypsin-like serine proteases"/>
    <property type="match status" value="1"/>
</dbReference>
<reference evidence="3" key="1">
    <citation type="submission" date="2023-07" db="EMBL/GenBank/DDBJ databases">
        <title>A chromosome-level genome assembly of Lolium multiflorum.</title>
        <authorList>
            <person name="Chen Y."/>
            <person name="Copetti D."/>
            <person name="Kolliker R."/>
            <person name="Studer B."/>
        </authorList>
    </citation>
    <scope>NUCLEOTIDE SEQUENCE</scope>
    <source>
        <strain evidence="3">02402/16</strain>
        <tissue evidence="3">Leaf</tissue>
    </source>
</reference>
<protein>
    <recommendedName>
        <fullName evidence="2">PDZ domain-containing protein</fullName>
    </recommendedName>
</protein>
<dbReference type="Pfam" id="PF13365">
    <property type="entry name" value="Trypsin_2"/>
    <property type="match status" value="1"/>
</dbReference>
<dbReference type="Gene3D" id="2.30.42.10">
    <property type="match status" value="1"/>
</dbReference>
<feature type="region of interest" description="Disordered" evidence="1">
    <location>
        <begin position="1"/>
        <end position="47"/>
    </location>
</feature>
<dbReference type="AlphaFoldDB" id="A0AAD8SEQ6"/>
<dbReference type="EMBL" id="JAUUTY010000004">
    <property type="protein sequence ID" value="KAK1650258.1"/>
    <property type="molecule type" value="Genomic_DNA"/>
</dbReference>
<dbReference type="Proteomes" id="UP001231189">
    <property type="component" value="Unassembled WGS sequence"/>
</dbReference>
<organism evidence="3 4">
    <name type="scientific">Lolium multiflorum</name>
    <name type="common">Italian ryegrass</name>
    <name type="synonym">Lolium perenne subsp. multiflorum</name>
    <dbReference type="NCBI Taxonomy" id="4521"/>
    <lineage>
        <taxon>Eukaryota</taxon>
        <taxon>Viridiplantae</taxon>
        <taxon>Streptophyta</taxon>
        <taxon>Embryophyta</taxon>
        <taxon>Tracheophyta</taxon>
        <taxon>Spermatophyta</taxon>
        <taxon>Magnoliopsida</taxon>
        <taxon>Liliopsida</taxon>
        <taxon>Poales</taxon>
        <taxon>Poaceae</taxon>
        <taxon>BOP clade</taxon>
        <taxon>Pooideae</taxon>
        <taxon>Poodae</taxon>
        <taxon>Poeae</taxon>
        <taxon>Poeae Chloroplast Group 2 (Poeae type)</taxon>
        <taxon>Loliodinae</taxon>
        <taxon>Loliinae</taxon>
        <taxon>Lolium</taxon>
    </lineage>
</organism>
<comment type="caution">
    <text evidence="3">The sequence shown here is derived from an EMBL/GenBank/DDBJ whole genome shotgun (WGS) entry which is preliminary data.</text>
</comment>
<name>A0AAD8SEQ6_LOLMU</name>
<dbReference type="PANTHER" id="PTHR47389:SF5">
    <property type="entry name" value="OS09G0436700 PROTEIN"/>
    <property type="match status" value="1"/>
</dbReference>
<dbReference type="InterPro" id="IPR036034">
    <property type="entry name" value="PDZ_sf"/>
</dbReference>
<evidence type="ECO:0000256" key="1">
    <source>
        <dbReference type="SAM" id="MobiDB-lite"/>
    </source>
</evidence>
<dbReference type="PANTHER" id="PTHR47389">
    <property type="entry name" value="OS09G0436400 PROTEIN"/>
    <property type="match status" value="1"/>
</dbReference>
<gene>
    <name evidence="3" type="ORF">QYE76_068063</name>
</gene>
<evidence type="ECO:0000259" key="2">
    <source>
        <dbReference type="Pfam" id="PF17820"/>
    </source>
</evidence>
<accession>A0AAD8SEQ6</accession>